<keyword evidence="1" id="KW-0812">Transmembrane</keyword>
<dbReference type="GeneTree" id="ENSGT00990000204713"/>
<reference evidence="3" key="1">
    <citation type="submission" date="2018-06" db="EMBL/GenBank/DDBJ databases">
        <title>Genome assembly of Danube salmon.</title>
        <authorList>
            <person name="Macqueen D.J."/>
            <person name="Gundappa M.K."/>
        </authorList>
    </citation>
    <scope>NUCLEOTIDE SEQUENCE [LARGE SCALE GENOMIC DNA]</scope>
</reference>
<feature type="transmembrane region" description="Helical" evidence="1">
    <location>
        <begin position="9"/>
        <end position="30"/>
    </location>
</feature>
<dbReference type="Gene3D" id="2.80.10.50">
    <property type="match status" value="1"/>
</dbReference>
<name>A0A4W5JM36_9TELE</name>
<dbReference type="Ensembl" id="ENSHHUT00000000776.1">
    <property type="protein sequence ID" value="ENSHHUP00000000756.1"/>
    <property type="gene ID" value="ENSHHUG00000000505.1"/>
</dbReference>
<dbReference type="InterPro" id="IPR008996">
    <property type="entry name" value="IL1/FGF"/>
</dbReference>
<keyword evidence="1" id="KW-1133">Transmembrane helix</keyword>
<dbReference type="STRING" id="62062.ENSHHUP00000000756"/>
<keyword evidence="1" id="KW-0472">Membrane</keyword>
<evidence type="ECO:0000256" key="1">
    <source>
        <dbReference type="SAM" id="Phobius"/>
    </source>
</evidence>
<evidence type="ECO:0000313" key="2">
    <source>
        <dbReference type="Ensembl" id="ENSHHUP00000000756.1"/>
    </source>
</evidence>
<protein>
    <submittedName>
        <fullName evidence="2">Uncharacterized protein</fullName>
    </submittedName>
</protein>
<dbReference type="Proteomes" id="UP000314982">
    <property type="component" value="Unassembled WGS sequence"/>
</dbReference>
<reference evidence="2" key="3">
    <citation type="submission" date="2025-09" db="UniProtKB">
        <authorList>
            <consortium name="Ensembl"/>
        </authorList>
    </citation>
    <scope>IDENTIFICATION</scope>
</reference>
<keyword evidence="3" id="KW-1185">Reference proteome</keyword>
<proteinExistence type="predicted"/>
<sequence length="128" mass="14782">MLKYFCTHIAARHTVFLFVECIFCLVFWFLDDFRFNIQFYRNNDIPRGRAPNVYMVCCKNGNQKGVSGKPFQSLAEKIGCSHEAVFFMELIPGTTNCRLQSSLSGQWYLSFEAGPDAELVKLVLREFC</sequence>
<organism evidence="2 3">
    <name type="scientific">Hucho hucho</name>
    <name type="common">huchen</name>
    <dbReference type="NCBI Taxonomy" id="62062"/>
    <lineage>
        <taxon>Eukaryota</taxon>
        <taxon>Metazoa</taxon>
        <taxon>Chordata</taxon>
        <taxon>Craniata</taxon>
        <taxon>Vertebrata</taxon>
        <taxon>Euteleostomi</taxon>
        <taxon>Actinopterygii</taxon>
        <taxon>Neopterygii</taxon>
        <taxon>Teleostei</taxon>
        <taxon>Protacanthopterygii</taxon>
        <taxon>Salmoniformes</taxon>
        <taxon>Salmonidae</taxon>
        <taxon>Salmoninae</taxon>
        <taxon>Hucho</taxon>
    </lineage>
</organism>
<accession>A0A4W5JM36</accession>
<reference evidence="2" key="2">
    <citation type="submission" date="2025-08" db="UniProtKB">
        <authorList>
            <consortium name="Ensembl"/>
        </authorList>
    </citation>
    <scope>IDENTIFICATION</scope>
</reference>
<dbReference type="AlphaFoldDB" id="A0A4W5JM36"/>
<evidence type="ECO:0000313" key="3">
    <source>
        <dbReference type="Proteomes" id="UP000314982"/>
    </source>
</evidence>
<dbReference type="SUPFAM" id="SSF50353">
    <property type="entry name" value="Cytokine"/>
    <property type="match status" value="1"/>
</dbReference>